<organism evidence="2 3">
    <name type="scientific">Gigaspora margarita</name>
    <dbReference type="NCBI Taxonomy" id="4874"/>
    <lineage>
        <taxon>Eukaryota</taxon>
        <taxon>Fungi</taxon>
        <taxon>Fungi incertae sedis</taxon>
        <taxon>Mucoromycota</taxon>
        <taxon>Glomeromycotina</taxon>
        <taxon>Glomeromycetes</taxon>
        <taxon>Diversisporales</taxon>
        <taxon>Gigasporaceae</taxon>
        <taxon>Gigaspora</taxon>
    </lineage>
</organism>
<evidence type="ECO:0000313" key="2">
    <source>
        <dbReference type="EMBL" id="KAF0420755.1"/>
    </source>
</evidence>
<proteinExistence type="predicted"/>
<keyword evidence="3" id="KW-1185">Reference proteome</keyword>
<gene>
    <name evidence="2" type="ORF">F8M41_006910</name>
</gene>
<dbReference type="EMBL" id="WTPW01001689">
    <property type="protein sequence ID" value="KAF0420755.1"/>
    <property type="molecule type" value="Genomic_DNA"/>
</dbReference>
<evidence type="ECO:0000313" key="3">
    <source>
        <dbReference type="Proteomes" id="UP000439903"/>
    </source>
</evidence>
<comment type="caution">
    <text evidence="2">The sequence shown here is derived from an EMBL/GenBank/DDBJ whole genome shotgun (WGS) entry which is preliminary data.</text>
</comment>
<reference evidence="2 3" key="1">
    <citation type="journal article" date="2019" name="Environ. Microbiol.">
        <title>At the nexus of three kingdoms: the genome of the mycorrhizal fungus Gigaspora margarita provides insights into plant, endobacterial and fungal interactions.</title>
        <authorList>
            <person name="Venice F."/>
            <person name="Ghignone S."/>
            <person name="Salvioli di Fossalunga A."/>
            <person name="Amselem J."/>
            <person name="Novero M."/>
            <person name="Xianan X."/>
            <person name="Sedzielewska Toro K."/>
            <person name="Morin E."/>
            <person name="Lipzen A."/>
            <person name="Grigoriev I.V."/>
            <person name="Henrissat B."/>
            <person name="Martin F.M."/>
            <person name="Bonfante P."/>
        </authorList>
    </citation>
    <scope>NUCLEOTIDE SEQUENCE [LARGE SCALE GENOMIC DNA]</scope>
    <source>
        <strain evidence="2 3">BEG34</strain>
    </source>
</reference>
<feature type="coiled-coil region" evidence="1">
    <location>
        <begin position="7"/>
        <end position="34"/>
    </location>
</feature>
<dbReference type="AlphaFoldDB" id="A0A8H4A4V7"/>
<evidence type="ECO:0000256" key="1">
    <source>
        <dbReference type="SAM" id="Coils"/>
    </source>
</evidence>
<keyword evidence="1" id="KW-0175">Coiled coil</keyword>
<accession>A0A8H4A4V7</accession>
<name>A0A8H4A4V7_GIGMA</name>
<dbReference type="OrthoDB" id="10502321at2759"/>
<protein>
    <submittedName>
        <fullName evidence="2">Uncharacterized protein</fullName>
    </submittedName>
</protein>
<sequence length="168" mass="19738">MRLKNKNKVLKTKNESLETENKRLLIENEQYKAAVNHSVEVATKSKREYENVICNYKEVIKDIYDQINDFDVNKLNSILCKNKIPGFQNFSISTNKICYSNFKEANNRTELKKIHEIGNNRNIINTEPSIPYSYSFYDISTSESTSNRNMAVEEYPNSILYNYEFDSF</sequence>
<dbReference type="Proteomes" id="UP000439903">
    <property type="component" value="Unassembled WGS sequence"/>
</dbReference>